<sequence>MRSSGEYCILWVLLVLVSPPSFCVGFTTLRRKHGFGRIKNHVSTWDSSKLCSNRRGSSMQMRDRSSSYWFNVGESVRVVDDVMKAGSNLKGREGVVIQTWEKCDVDPTCCCAEQVDLGMAVHVKFATEDSIITDDFFIHYFAEDELVVVKKEQALEEQVVTEASESTTPPVVAFDGLSCKAFKLDHLKMGKQAQRIAQFEASRTDTE</sequence>
<accession>A0A7S2UIX4</accession>
<proteinExistence type="predicted"/>
<reference evidence="2" key="1">
    <citation type="submission" date="2021-01" db="EMBL/GenBank/DDBJ databases">
        <authorList>
            <person name="Corre E."/>
            <person name="Pelletier E."/>
            <person name="Niang G."/>
            <person name="Scheremetjew M."/>
            <person name="Finn R."/>
            <person name="Kale V."/>
            <person name="Holt S."/>
            <person name="Cochrane G."/>
            <person name="Meng A."/>
            <person name="Brown T."/>
            <person name="Cohen L."/>
        </authorList>
    </citation>
    <scope>NUCLEOTIDE SEQUENCE</scope>
    <source>
        <strain evidence="2">CCMP2084</strain>
    </source>
</reference>
<protein>
    <submittedName>
        <fullName evidence="2">Uncharacterized protein</fullName>
    </submittedName>
</protein>
<dbReference type="EMBL" id="HBHQ01019364">
    <property type="protein sequence ID" value="CAD9821157.1"/>
    <property type="molecule type" value="Transcribed_RNA"/>
</dbReference>
<organism evidence="2">
    <name type="scientific">Attheya septentrionalis</name>
    <dbReference type="NCBI Taxonomy" id="420275"/>
    <lineage>
        <taxon>Eukaryota</taxon>
        <taxon>Sar</taxon>
        <taxon>Stramenopiles</taxon>
        <taxon>Ochrophyta</taxon>
        <taxon>Bacillariophyta</taxon>
        <taxon>Coscinodiscophyceae</taxon>
        <taxon>Chaetocerotophycidae</taxon>
        <taxon>Chaetocerotales</taxon>
        <taxon>Attheyaceae</taxon>
        <taxon>Attheya</taxon>
    </lineage>
</organism>
<evidence type="ECO:0000313" key="2">
    <source>
        <dbReference type="EMBL" id="CAD9821157.1"/>
    </source>
</evidence>
<keyword evidence="1" id="KW-0732">Signal</keyword>
<evidence type="ECO:0000256" key="1">
    <source>
        <dbReference type="SAM" id="SignalP"/>
    </source>
</evidence>
<gene>
    <name evidence="2" type="ORF">ASEP1449_LOCUS12990</name>
</gene>
<feature type="chain" id="PRO_5030554826" evidence="1">
    <location>
        <begin position="26"/>
        <end position="207"/>
    </location>
</feature>
<dbReference type="AlphaFoldDB" id="A0A7S2UIX4"/>
<name>A0A7S2UIX4_9STRA</name>
<feature type="signal peptide" evidence="1">
    <location>
        <begin position="1"/>
        <end position="25"/>
    </location>
</feature>